<dbReference type="OrthoDB" id="211933at2"/>
<proteinExistence type="predicted"/>
<accession>A0A2H1K630</accession>
<evidence type="ECO:0000313" key="2">
    <source>
        <dbReference type="Proteomes" id="UP000234498"/>
    </source>
</evidence>
<gene>
    <name evidence="1" type="ORF">BLIN101_03044</name>
</gene>
<organism evidence="1 2">
    <name type="scientific">Brevibacterium linens</name>
    <dbReference type="NCBI Taxonomy" id="1703"/>
    <lineage>
        <taxon>Bacteria</taxon>
        <taxon>Bacillati</taxon>
        <taxon>Actinomycetota</taxon>
        <taxon>Actinomycetes</taxon>
        <taxon>Micrococcales</taxon>
        <taxon>Brevibacteriaceae</taxon>
        <taxon>Brevibacterium</taxon>
    </lineage>
</organism>
<name>A0A2H1K630_BRELN</name>
<reference evidence="1 2" key="1">
    <citation type="submission" date="2017-03" db="EMBL/GenBank/DDBJ databases">
        <authorList>
            <person name="Afonso C.L."/>
            <person name="Miller P.J."/>
            <person name="Scott M.A."/>
            <person name="Spackman E."/>
            <person name="Goraichik I."/>
            <person name="Dimitrov K.M."/>
            <person name="Suarez D.L."/>
            <person name="Swayne D.E."/>
        </authorList>
    </citation>
    <scope>NUCLEOTIDE SEQUENCE [LARGE SCALE GENOMIC DNA]</scope>
    <source>
        <strain evidence="1 2">Mu101</strain>
    </source>
</reference>
<protein>
    <submittedName>
        <fullName evidence="1">PIN domain-containing protein</fullName>
    </submittedName>
</protein>
<sequence length="192" mass="21869">MPQRVFVDANIFYSRTLLDWLYYLRQANEGMFQLHSTEDVFAEVLANMREKDPTAPGHVTRHRLELMQECIDEVIQDFPGDAEFTGTDSEDYHVHAAALGARSDLVVTADKPSGITTTPDAQPYEIISPDDFFMLVVDSSPTCLLPIVRLQFDYWKTKPNHRQLDDALERAGCQQFALRVRAALSRLAQTVY</sequence>
<dbReference type="Proteomes" id="UP000234498">
    <property type="component" value="Unassembled WGS sequence"/>
</dbReference>
<evidence type="ECO:0000313" key="1">
    <source>
        <dbReference type="EMBL" id="SMX95255.1"/>
    </source>
</evidence>
<dbReference type="EMBL" id="FXZA01000026">
    <property type="protein sequence ID" value="SMX95255.1"/>
    <property type="molecule type" value="Genomic_DNA"/>
</dbReference>
<dbReference type="RefSeq" id="WP_101555653.1">
    <property type="nucleotide sequence ID" value="NZ_FXZA01000026.1"/>
</dbReference>
<dbReference type="AlphaFoldDB" id="A0A2H1K630"/>